<dbReference type="Proteomes" id="UP000202176">
    <property type="component" value="Segment"/>
</dbReference>
<reference evidence="1 2" key="1">
    <citation type="journal article" date="2014" name="Proc. Natl. Acad. Sci. U.S.A.">
        <title>Thirty-thousand-year-old distant relative of giant icosahedral DNA viruses with a pandoravirus morphology.</title>
        <authorList>
            <person name="Legendre M."/>
            <person name="Bartoli J."/>
            <person name="Shmakova L."/>
            <person name="Jeudy S."/>
            <person name="Labadie K."/>
            <person name="Adrait A."/>
            <person name="Lescot M."/>
            <person name="Poirot O."/>
            <person name="Bertaux L."/>
            <person name="Bruley C."/>
            <person name="Coute Y."/>
            <person name="Rivkina E."/>
            <person name="Abergel C."/>
            <person name="Claverie J.M."/>
        </authorList>
    </citation>
    <scope>NUCLEOTIDE SEQUENCE [LARGE SCALE GENOMIC DNA]</scope>
    <source>
        <strain evidence="1">P1084-T</strain>
    </source>
</reference>
<evidence type="ECO:0000313" key="2">
    <source>
        <dbReference type="Proteomes" id="UP000202176"/>
    </source>
</evidence>
<keyword evidence="2" id="KW-1185">Reference proteome</keyword>
<proteinExistence type="predicted"/>
<sequence length="453" mass="51378">MQSSWVEKVINVLNGVVRFSAPLTEKNFEATIDRFSFQHYHDLLPSILPLKYSCLETLASDFGTSGHKILSFLKDGSQPEQRDVLAHYFKFGGPDWGEFEPDIVYLLSCSPKDSLSVVGMADQYPDGVNVLFVLFFLPGEEWKQLPSLEKKRGPVRFRSETCSLNSKKARDFRMAFRVGEIREEFPDASFFLCSPIASMKEICVLMEQLGSKCELFPSCEDLKAHFFRHLLDGEKEKDEEPLFDLPPLPRLSDEPPQPIDTVKYKVPLVNKSDNEVFSGLDATIDSMFDGYSAVLQPKGIPLALLGQKFSLPPSLKKQYGGFQRFIASSEVKSRLAIELETDQTGVTFFHKKFGPEEKDFCPYCLQHSFFSRHLQSSPDCLSQVISQIRQSLSDHSEKEIPLSLVVAGISFPDSIKKCFKNWSALIDCPSIQKELKIQMVRDHIANNFNVIKK</sequence>
<name>W5S4B8_9VIRU</name>
<dbReference type="KEGG" id="vg:18266054"/>
<protein>
    <submittedName>
        <fullName evidence="1">Uncharacterized protein</fullName>
    </submittedName>
</protein>
<dbReference type="GeneID" id="18266054"/>
<evidence type="ECO:0000313" key="1">
    <source>
        <dbReference type="EMBL" id="AHH01593.1"/>
    </source>
</evidence>
<dbReference type="RefSeq" id="YP_009000928.1">
    <property type="nucleotide sequence ID" value="NC_023423.1"/>
</dbReference>
<accession>W5S4B8</accession>
<gene>
    <name evidence="1" type="ORF">pv_26</name>
</gene>
<dbReference type="EMBL" id="KF740664">
    <property type="protein sequence ID" value="AHH01593.1"/>
    <property type="molecule type" value="Genomic_DNA"/>
</dbReference>
<organism evidence="1 2">
    <name type="scientific">Pithovirus sibericum</name>
    <dbReference type="NCBI Taxonomy" id="1450746"/>
    <lineage>
        <taxon>Viruses</taxon>
        <taxon>Pithoviruses</taxon>
        <taxon>Orthopithovirinae</taxon>
        <taxon>Alphapithovirus</taxon>
        <taxon>Alphapithovirus sibericum</taxon>
    </lineage>
</organism>